<feature type="chain" id="PRO_5045403047" evidence="1">
    <location>
        <begin position="17"/>
        <end position="112"/>
    </location>
</feature>
<reference evidence="2 3" key="1">
    <citation type="submission" date="2023-01" db="EMBL/GenBank/DDBJ databases">
        <title>Analysis of 21 Apiospora genomes using comparative genomics revels a genus with tremendous synthesis potential of carbohydrate active enzymes and secondary metabolites.</title>
        <authorList>
            <person name="Sorensen T."/>
        </authorList>
    </citation>
    <scope>NUCLEOTIDE SEQUENCE [LARGE SCALE GENOMIC DNA]</scope>
    <source>
        <strain evidence="2 3">CBS 20057</strain>
    </source>
</reference>
<keyword evidence="1" id="KW-0732">Signal</keyword>
<gene>
    <name evidence="2" type="ORF">PG991_000623</name>
</gene>
<feature type="signal peptide" evidence="1">
    <location>
        <begin position="1"/>
        <end position="16"/>
    </location>
</feature>
<dbReference type="Proteomes" id="UP001396898">
    <property type="component" value="Unassembled WGS sequence"/>
</dbReference>
<keyword evidence="3" id="KW-1185">Reference proteome</keyword>
<name>A0ABR1SSI8_9PEZI</name>
<comment type="caution">
    <text evidence="2">The sequence shown here is derived from an EMBL/GenBank/DDBJ whole genome shotgun (WGS) entry which is preliminary data.</text>
</comment>
<accession>A0ABR1SSI8</accession>
<protein>
    <submittedName>
        <fullName evidence="2">Uncharacterized protein</fullName>
    </submittedName>
</protein>
<evidence type="ECO:0000256" key="1">
    <source>
        <dbReference type="SAM" id="SignalP"/>
    </source>
</evidence>
<evidence type="ECO:0000313" key="3">
    <source>
        <dbReference type="Proteomes" id="UP001396898"/>
    </source>
</evidence>
<proteinExistence type="predicted"/>
<organism evidence="2 3">
    <name type="scientific">Apiospora marii</name>
    <dbReference type="NCBI Taxonomy" id="335849"/>
    <lineage>
        <taxon>Eukaryota</taxon>
        <taxon>Fungi</taxon>
        <taxon>Dikarya</taxon>
        <taxon>Ascomycota</taxon>
        <taxon>Pezizomycotina</taxon>
        <taxon>Sordariomycetes</taxon>
        <taxon>Xylariomycetidae</taxon>
        <taxon>Amphisphaeriales</taxon>
        <taxon>Apiosporaceae</taxon>
        <taxon>Apiospora</taxon>
    </lineage>
</organism>
<sequence>MKTFFIALLALPAALAAPAPQDAPAGKHEVLACACANAQGETYTPGYCLYIRGAYFTAPDGKQYCFPGATDVERMDEVFTDGECSRVYPDFPGHACVTTNACPTIGDYQQAC</sequence>
<dbReference type="EMBL" id="JAQQWI010000002">
    <property type="protein sequence ID" value="KAK8037277.1"/>
    <property type="molecule type" value="Genomic_DNA"/>
</dbReference>
<evidence type="ECO:0000313" key="2">
    <source>
        <dbReference type="EMBL" id="KAK8037277.1"/>
    </source>
</evidence>